<dbReference type="InterPro" id="IPR005821">
    <property type="entry name" value="Ion_trans_dom"/>
</dbReference>
<accession>A0A0D8XZF2</accession>
<comment type="subcellular location">
    <subcellularLocation>
        <location evidence="1">Membrane</location>
        <topology evidence="1">Multi-pass membrane protein</topology>
    </subcellularLocation>
</comment>
<feature type="compositionally biased region" description="Polar residues" evidence="5">
    <location>
        <begin position="19"/>
        <end position="39"/>
    </location>
</feature>
<feature type="domain" description="Ion transport" evidence="7">
    <location>
        <begin position="553"/>
        <end position="699"/>
    </location>
</feature>
<evidence type="ECO:0000256" key="6">
    <source>
        <dbReference type="SAM" id="Phobius"/>
    </source>
</evidence>
<dbReference type="GO" id="GO:0035091">
    <property type="term" value="F:phosphatidylinositol binding"/>
    <property type="evidence" value="ECO:0007669"/>
    <property type="project" value="TreeGrafter"/>
</dbReference>
<dbReference type="OrthoDB" id="76898at2759"/>
<reference evidence="10" key="2">
    <citation type="journal article" date="2016" name="Sci. Rep.">
        <title>Dictyocaulus viviparus genome, variome and transcriptome elucidate lungworm biology and support future intervention.</title>
        <authorList>
            <person name="McNulty S.N."/>
            <person name="Strube C."/>
            <person name="Rosa B.A."/>
            <person name="Martin J.C."/>
            <person name="Tyagi R."/>
            <person name="Choi Y.J."/>
            <person name="Wang Q."/>
            <person name="Hallsworth Pepin K."/>
            <person name="Zhang X."/>
            <person name="Ozersky P."/>
            <person name="Wilson R.K."/>
            <person name="Sternberg P.W."/>
            <person name="Gasser R.B."/>
            <person name="Mitreva M."/>
        </authorList>
    </citation>
    <scope>NUCLEOTIDE SEQUENCE [LARGE SCALE GENOMIC DNA]</scope>
    <source>
        <strain evidence="10">HannoverDv2000</strain>
    </source>
</reference>
<dbReference type="GO" id="GO:0016529">
    <property type="term" value="C:sarcoplasmic reticulum"/>
    <property type="evidence" value="ECO:0007669"/>
    <property type="project" value="TreeGrafter"/>
</dbReference>
<reference evidence="9 10" key="1">
    <citation type="submission" date="2013-11" db="EMBL/GenBank/DDBJ databases">
        <title>Draft genome of the bovine lungworm Dictyocaulus viviparus.</title>
        <authorList>
            <person name="Mitreva M."/>
        </authorList>
    </citation>
    <scope>NUCLEOTIDE SEQUENCE [LARGE SCALE GENOMIC DNA]</scope>
    <source>
        <strain evidence="9 10">HannoverDv2000</strain>
    </source>
</reference>
<evidence type="ECO:0000259" key="8">
    <source>
        <dbReference type="Pfam" id="PF08454"/>
    </source>
</evidence>
<evidence type="ECO:0000256" key="4">
    <source>
        <dbReference type="ARBA" id="ARBA00023136"/>
    </source>
</evidence>
<keyword evidence="2 6" id="KW-0812">Transmembrane</keyword>
<dbReference type="GO" id="GO:0005220">
    <property type="term" value="F:inositol 1,4,5-trisphosphate-gated calcium channel activity"/>
    <property type="evidence" value="ECO:0007669"/>
    <property type="project" value="TreeGrafter"/>
</dbReference>
<name>A0A0D8XZF2_DICVI</name>
<dbReference type="AlphaFoldDB" id="A0A0D8XZF2"/>
<sequence length="828" mass="95159">MILFIYFQTHSICRRKQASTALTPTPSEHGSGGLPNNSVHARHPSLSEFSHHSHEMTSFSDLSSYEDEDCINDALPAEVSVVEPILRVLQLLCENHNNVLQNFIRKQSDRANFNLVAETLSFLDTVCGSTKGSLGVFGEIGEHNFSLITQTLATLTEFCQGPCHENQNTMAMQENGLNIIISLVLNDIKPLADDHMELALEIKNTMAMQENGLNIIISLVLNDIKPLADDHMELALEIKSQASKLLLAIMESRHDSVNAERVLHNMGNTDGGPKQLVHAITQAYEMAHSKQYEINVMRRELLQRSKLHHSSTSIVSPLVKTERAILPEISVDSSGTVSIHDDMKSELKYVNEHAFTVDPKEVGHNIYILAHQLAGHSQELARCLNPDDENKSPKTRNALNFYKKHTAQIEVRSFIFFNIWQIFNRNQFSFLSIFLFEYYTALILLFYFLKIVRQDRTLERVIFPIHEICSFLTKETKQNIYNNTERDNQYSYSMYSLANEFFHFNLSQGSKVTEFFDQWPALYQEMKWQRKLKDRPYLSACAQRLRLWGRLAFLFAVLINIIIALYYPFDSTDNFALEVEPLEPDLPSTVFTDDPNPETCSADNECSSDKSVKSLETHEDDKYKIPSCETLRMCIITTLNWGLRNGGGIGDVLRNAGPEEKLFYYRIIYDLSFYIVLIVIVLNLIFGVIIDTFGDLRTEKNDKEDVLKNSCFICGLERGRFDNRSVTFEEHQAEEHNLWHYLYFIVWLQIKDETEFTGPESYVAQCVKDRNLDWFPRMQAISLQDVDIETDQPEIAALREQLRQQSQAITELTATVDTLRQFIIELRT</sequence>
<dbReference type="Pfam" id="PF00520">
    <property type="entry name" value="Ion_trans"/>
    <property type="match status" value="1"/>
</dbReference>
<feature type="transmembrane region" description="Helical" evidence="6">
    <location>
        <begin position="428"/>
        <end position="449"/>
    </location>
</feature>
<dbReference type="GO" id="GO:0005789">
    <property type="term" value="C:endoplasmic reticulum membrane"/>
    <property type="evidence" value="ECO:0007669"/>
    <property type="project" value="TreeGrafter"/>
</dbReference>
<dbReference type="Proteomes" id="UP000053766">
    <property type="component" value="Unassembled WGS sequence"/>
</dbReference>
<evidence type="ECO:0000256" key="3">
    <source>
        <dbReference type="ARBA" id="ARBA00022989"/>
    </source>
</evidence>
<feature type="domain" description="RyR/IP3R Homology associated" evidence="8">
    <location>
        <begin position="78"/>
        <end position="183"/>
    </location>
</feature>
<evidence type="ECO:0000256" key="5">
    <source>
        <dbReference type="SAM" id="MobiDB-lite"/>
    </source>
</evidence>
<gene>
    <name evidence="9" type="ORF">DICVIV_04617</name>
</gene>
<dbReference type="PANTHER" id="PTHR13715">
    <property type="entry name" value="RYANODINE RECEPTOR AND IP3 RECEPTOR"/>
    <property type="match status" value="1"/>
</dbReference>
<dbReference type="GO" id="GO:0005886">
    <property type="term" value="C:plasma membrane"/>
    <property type="evidence" value="ECO:0007669"/>
    <property type="project" value="TreeGrafter"/>
</dbReference>
<evidence type="ECO:0000256" key="1">
    <source>
        <dbReference type="ARBA" id="ARBA00004141"/>
    </source>
</evidence>
<keyword evidence="3 6" id="KW-1133">Transmembrane helix</keyword>
<proteinExistence type="predicted"/>
<feature type="transmembrane region" description="Helical" evidence="6">
    <location>
        <begin position="547"/>
        <end position="569"/>
    </location>
</feature>
<evidence type="ECO:0000313" key="10">
    <source>
        <dbReference type="Proteomes" id="UP000053766"/>
    </source>
</evidence>
<dbReference type="GO" id="GO:0070679">
    <property type="term" value="F:inositol 1,4,5 trisphosphate binding"/>
    <property type="evidence" value="ECO:0007669"/>
    <property type="project" value="TreeGrafter"/>
</dbReference>
<dbReference type="GO" id="GO:0051209">
    <property type="term" value="P:release of sequestered calcium ion into cytosol"/>
    <property type="evidence" value="ECO:0007669"/>
    <property type="project" value="TreeGrafter"/>
</dbReference>
<feature type="transmembrane region" description="Helical" evidence="6">
    <location>
        <begin position="671"/>
        <end position="693"/>
    </location>
</feature>
<feature type="region of interest" description="Disordered" evidence="5">
    <location>
        <begin position="19"/>
        <end position="43"/>
    </location>
</feature>
<evidence type="ECO:0000259" key="7">
    <source>
        <dbReference type="Pfam" id="PF00520"/>
    </source>
</evidence>
<dbReference type="EMBL" id="KN716241">
    <property type="protein sequence ID" value="KJH49237.1"/>
    <property type="molecule type" value="Genomic_DNA"/>
</dbReference>
<dbReference type="PANTHER" id="PTHR13715:SF102">
    <property type="entry name" value="INOSITOL 1,4,5-TRISPHOSPHATE RECEPTOR"/>
    <property type="match status" value="1"/>
</dbReference>
<keyword evidence="4 6" id="KW-0472">Membrane</keyword>
<evidence type="ECO:0008006" key="11">
    <source>
        <dbReference type="Google" id="ProtNLM"/>
    </source>
</evidence>
<dbReference type="GO" id="GO:0005509">
    <property type="term" value="F:calcium ion binding"/>
    <property type="evidence" value="ECO:0007669"/>
    <property type="project" value="TreeGrafter"/>
</dbReference>
<keyword evidence="10" id="KW-1185">Reference proteome</keyword>
<dbReference type="GO" id="GO:0030667">
    <property type="term" value="C:secretory granule membrane"/>
    <property type="evidence" value="ECO:0007669"/>
    <property type="project" value="TreeGrafter"/>
</dbReference>
<dbReference type="Pfam" id="PF08454">
    <property type="entry name" value="RIH_assoc"/>
    <property type="match status" value="1"/>
</dbReference>
<dbReference type="Gene3D" id="1.10.287.70">
    <property type="match status" value="1"/>
</dbReference>
<dbReference type="InterPro" id="IPR013662">
    <property type="entry name" value="RIH_assoc-dom"/>
</dbReference>
<dbReference type="STRING" id="29172.A0A0D8XZF2"/>
<evidence type="ECO:0000256" key="2">
    <source>
        <dbReference type="ARBA" id="ARBA00022692"/>
    </source>
</evidence>
<protein>
    <recommendedName>
        <fullName evidence="11">Transporter, cation channel family protein</fullName>
    </recommendedName>
</protein>
<organism evidence="9 10">
    <name type="scientific">Dictyocaulus viviparus</name>
    <name type="common">Bovine lungworm</name>
    <dbReference type="NCBI Taxonomy" id="29172"/>
    <lineage>
        <taxon>Eukaryota</taxon>
        <taxon>Metazoa</taxon>
        <taxon>Ecdysozoa</taxon>
        <taxon>Nematoda</taxon>
        <taxon>Chromadorea</taxon>
        <taxon>Rhabditida</taxon>
        <taxon>Rhabditina</taxon>
        <taxon>Rhabditomorpha</taxon>
        <taxon>Strongyloidea</taxon>
        <taxon>Metastrongylidae</taxon>
        <taxon>Dictyocaulus</taxon>
    </lineage>
</organism>
<evidence type="ECO:0000313" key="9">
    <source>
        <dbReference type="EMBL" id="KJH49237.1"/>
    </source>
</evidence>
<dbReference type="InterPro" id="IPR015925">
    <property type="entry name" value="Ryanodine_IP3_receptor"/>
</dbReference>